<dbReference type="InterPro" id="IPR013708">
    <property type="entry name" value="Shikimate_DH-bd_N"/>
</dbReference>
<dbReference type="CDD" id="cd00502">
    <property type="entry name" value="DHQase_I"/>
    <property type="match status" value="1"/>
</dbReference>
<keyword evidence="3" id="KW-0057">Aromatic amino acid biosynthesis</keyword>
<dbReference type="PANTHER" id="PTHR21089:SF1">
    <property type="entry name" value="BIFUNCTIONAL 3-DEHYDROQUINATE DEHYDRATASE_SHIKIMATE DEHYDROGENASE, CHLOROPLASTIC"/>
    <property type="match status" value="1"/>
</dbReference>
<dbReference type="GO" id="GO:0009073">
    <property type="term" value="P:aromatic amino acid family biosynthetic process"/>
    <property type="evidence" value="ECO:0007669"/>
    <property type="project" value="UniProtKB-KW"/>
</dbReference>
<keyword evidence="6" id="KW-1185">Reference proteome</keyword>
<keyword evidence="3" id="KW-0028">Amino-acid biosynthesis</keyword>
<dbReference type="Proteomes" id="UP001228113">
    <property type="component" value="Chromosome"/>
</dbReference>
<dbReference type="InterPro" id="IPR022893">
    <property type="entry name" value="Shikimate_DH_fam"/>
</dbReference>
<gene>
    <name evidence="5" type="ORF">METESE_23470</name>
</gene>
<dbReference type="InterPro" id="IPR046346">
    <property type="entry name" value="Aminoacid_DH-like_N_sf"/>
</dbReference>
<dbReference type="GO" id="GO:0004764">
    <property type="term" value="F:shikimate 3-dehydrogenase (NADP+) activity"/>
    <property type="evidence" value="ECO:0007669"/>
    <property type="project" value="InterPro"/>
</dbReference>
<dbReference type="Gene3D" id="3.20.20.70">
    <property type="entry name" value="Aldolase class I"/>
    <property type="match status" value="1"/>
</dbReference>
<dbReference type="GO" id="GO:0050661">
    <property type="term" value="F:NADP binding"/>
    <property type="evidence" value="ECO:0007669"/>
    <property type="project" value="TreeGrafter"/>
</dbReference>
<name>A0AA48KCQ7_9BACT</name>
<evidence type="ECO:0000259" key="4">
    <source>
        <dbReference type="Pfam" id="PF08501"/>
    </source>
</evidence>
<dbReference type="SUPFAM" id="SSF53223">
    <property type="entry name" value="Aminoacid dehydrogenase-like, N-terminal domain"/>
    <property type="match status" value="1"/>
</dbReference>
<dbReference type="Gene3D" id="3.40.50.10860">
    <property type="entry name" value="Leucine Dehydrogenase, chain A, domain 1"/>
    <property type="match status" value="1"/>
</dbReference>
<keyword evidence="2" id="KW-0560">Oxidoreductase</keyword>
<protein>
    <recommendedName>
        <fullName evidence="4">Shikimate dehydrogenase substrate binding N-terminal domain-containing protein</fullName>
    </recommendedName>
</protein>
<dbReference type="InterPro" id="IPR013785">
    <property type="entry name" value="Aldolase_TIM"/>
</dbReference>
<evidence type="ECO:0000256" key="3">
    <source>
        <dbReference type="ARBA" id="ARBA00023141"/>
    </source>
</evidence>
<sequence>MTAPPRYFVTLAHPAWEDALACARRLPPEALPEVRLDLHPDGDPEAMVQALRGRCLVTCRRRAEGGAWDGNEADRLARLCEAAAARPAWLDLEWDLPVPEGIQAHRSHLRLLRSVHVGEGVFDLDARLGDLPEGEAYKWVGRATKLADNARLKDALAWASARGIFLSAFLMGDRGVASRCMQFAWGGAFTYAAPDDGPPAAPGQVPLAQMLAWRCHRLHGHHALCGVMGSPVMHSRGPAYHNARFKAAFKDLLYLPLECGDALEALEALEALPLLGASLTAPLKERLPRALGLEGPLNTLYRRSPGDPWTGANTDAGALEAALAPLPPGPVLVLGDGGVAATTLGVLARAGRPALRVSRRTPADPREVSAFAPAGVVQATSLGMDPADPAPFPELLAAAGATASWAVEWIYKEDTAFARWAREAGLRLVEGAALFEAQARLQSEHFVRECGGA</sequence>
<dbReference type="Pfam" id="PF01487">
    <property type="entry name" value="DHquinase_I"/>
    <property type="match status" value="1"/>
</dbReference>
<dbReference type="InterPro" id="IPR036291">
    <property type="entry name" value="NAD(P)-bd_dom_sf"/>
</dbReference>
<dbReference type="KEGG" id="msea:METESE_23470"/>
<dbReference type="GO" id="GO:0005829">
    <property type="term" value="C:cytosol"/>
    <property type="evidence" value="ECO:0007669"/>
    <property type="project" value="TreeGrafter"/>
</dbReference>
<dbReference type="SUPFAM" id="SSF51735">
    <property type="entry name" value="NAD(P)-binding Rossmann-fold domains"/>
    <property type="match status" value="1"/>
</dbReference>
<reference evidence="5" key="1">
    <citation type="journal article" date="2023" name="Int. J. Syst. Evol. Microbiol.">
        <title>Mesoterricola silvestris gen. nov., sp. nov., Mesoterricola sediminis sp. nov., Geothrix oryzae sp. nov., Geothrix edaphica sp. nov., Geothrix rubra sp. nov., and Geothrix limicola sp. nov., six novel members of Acidobacteriota isolated from soils.</title>
        <authorList>
            <person name="Itoh H."/>
            <person name="Sugisawa Y."/>
            <person name="Mise K."/>
            <person name="Xu Z."/>
            <person name="Kuniyasu M."/>
            <person name="Ushijima N."/>
            <person name="Kawano K."/>
            <person name="Kobayashi E."/>
            <person name="Shiratori Y."/>
            <person name="Masuda Y."/>
            <person name="Senoo K."/>
        </authorList>
    </citation>
    <scope>NUCLEOTIDE SEQUENCE</scope>
    <source>
        <strain evidence="5">W786</strain>
    </source>
</reference>
<evidence type="ECO:0000313" key="6">
    <source>
        <dbReference type="Proteomes" id="UP001228113"/>
    </source>
</evidence>
<evidence type="ECO:0000256" key="2">
    <source>
        <dbReference type="ARBA" id="ARBA00023002"/>
    </source>
</evidence>
<evidence type="ECO:0000313" key="5">
    <source>
        <dbReference type="EMBL" id="BDU77389.1"/>
    </source>
</evidence>
<dbReference type="GO" id="GO:0009423">
    <property type="term" value="P:chorismate biosynthetic process"/>
    <property type="evidence" value="ECO:0007669"/>
    <property type="project" value="TreeGrafter"/>
</dbReference>
<evidence type="ECO:0000256" key="1">
    <source>
        <dbReference type="ARBA" id="ARBA00004871"/>
    </source>
</evidence>
<dbReference type="InterPro" id="IPR001381">
    <property type="entry name" value="DHquinase_I"/>
</dbReference>
<dbReference type="SUPFAM" id="SSF51569">
    <property type="entry name" value="Aldolase"/>
    <property type="match status" value="1"/>
</dbReference>
<accession>A0AA48KCQ7</accession>
<proteinExistence type="predicted"/>
<organism evidence="5 6">
    <name type="scientific">Mesoterricola sediminis</name>
    <dbReference type="NCBI Taxonomy" id="2927980"/>
    <lineage>
        <taxon>Bacteria</taxon>
        <taxon>Pseudomonadati</taxon>
        <taxon>Acidobacteriota</taxon>
        <taxon>Holophagae</taxon>
        <taxon>Holophagales</taxon>
        <taxon>Holophagaceae</taxon>
        <taxon>Mesoterricola</taxon>
    </lineage>
</organism>
<comment type="pathway">
    <text evidence="1">Metabolic intermediate biosynthesis; chorismate biosynthesis; chorismate from D-erythrose 4-phosphate and phosphoenolpyruvate: step 4/7.</text>
</comment>
<dbReference type="AlphaFoldDB" id="A0AA48KCQ7"/>
<dbReference type="GO" id="GO:0003855">
    <property type="term" value="F:3-dehydroquinate dehydratase activity"/>
    <property type="evidence" value="ECO:0007669"/>
    <property type="project" value="InterPro"/>
</dbReference>
<dbReference type="PANTHER" id="PTHR21089">
    <property type="entry name" value="SHIKIMATE DEHYDROGENASE"/>
    <property type="match status" value="1"/>
</dbReference>
<feature type="domain" description="Shikimate dehydrogenase substrate binding N-terminal" evidence="4">
    <location>
        <begin position="227"/>
        <end position="289"/>
    </location>
</feature>
<dbReference type="Pfam" id="PF08501">
    <property type="entry name" value="Shikimate_dh_N"/>
    <property type="match status" value="1"/>
</dbReference>
<dbReference type="Gene3D" id="3.40.50.720">
    <property type="entry name" value="NAD(P)-binding Rossmann-like Domain"/>
    <property type="match status" value="1"/>
</dbReference>
<dbReference type="GO" id="GO:0019632">
    <property type="term" value="P:shikimate metabolic process"/>
    <property type="evidence" value="ECO:0007669"/>
    <property type="project" value="TreeGrafter"/>
</dbReference>
<dbReference type="EMBL" id="AP027081">
    <property type="protein sequence ID" value="BDU77389.1"/>
    <property type="molecule type" value="Genomic_DNA"/>
</dbReference>